<sequence>MHGNSLVQLWGGEKTAQAWRMQSSAFMHVTNSTVADCSEPI</sequence>
<organism evidence="1 2">
    <name type="scientific">Janthinobacterium agaricidamnosum NBRC 102515 = DSM 9628</name>
    <dbReference type="NCBI Taxonomy" id="1349767"/>
    <lineage>
        <taxon>Bacteria</taxon>
        <taxon>Pseudomonadati</taxon>
        <taxon>Pseudomonadota</taxon>
        <taxon>Betaproteobacteria</taxon>
        <taxon>Burkholderiales</taxon>
        <taxon>Oxalobacteraceae</taxon>
        <taxon>Janthinobacterium</taxon>
    </lineage>
</organism>
<dbReference type="EMBL" id="HG322949">
    <property type="protein sequence ID" value="CDG81473.1"/>
    <property type="molecule type" value="Genomic_DNA"/>
</dbReference>
<dbReference type="AlphaFoldDB" id="W0V2B2"/>
<accession>W0V2B2</accession>
<evidence type="ECO:0000313" key="2">
    <source>
        <dbReference type="Proteomes" id="UP000027604"/>
    </source>
</evidence>
<reference evidence="1 2" key="1">
    <citation type="journal article" date="2015" name="Genome Announc.">
        <title>Genome Sequence of Mushroom Soft-Rot Pathogen Janthinobacterium agaricidamnosum.</title>
        <authorList>
            <person name="Graupner K."/>
            <person name="Lackner G."/>
            <person name="Hertweck C."/>
        </authorList>
    </citation>
    <scope>NUCLEOTIDE SEQUENCE [LARGE SCALE GENOMIC DNA]</scope>
    <source>
        <strain evidence="2">NBRC 102515 / DSM 9628</strain>
    </source>
</reference>
<proteinExistence type="predicted"/>
<keyword evidence="2" id="KW-1185">Reference proteome</keyword>
<dbReference type="Proteomes" id="UP000027604">
    <property type="component" value="Chromosome I"/>
</dbReference>
<dbReference type="STRING" id="1349767.GJA_814"/>
<gene>
    <name evidence="1" type="ORF">GJA_814</name>
</gene>
<dbReference type="HOGENOM" id="CLU_3271303_0_0_4"/>
<evidence type="ECO:0000313" key="1">
    <source>
        <dbReference type="EMBL" id="CDG81473.1"/>
    </source>
</evidence>
<dbReference type="KEGG" id="jag:GJA_814"/>
<protein>
    <submittedName>
        <fullName evidence="1">Uncharacterized protein</fullName>
    </submittedName>
</protein>
<name>W0V2B2_9BURK</name>
<dbReference type="PATRIC" id="fig|1349767.4.peg.2520"/>